<keyword evidence="1" id="KW-0732">Signal</keyword>
<evidence type="ECO:0000256" key="1">
    <source>
        <dbReference type="SAM" id="SignalP"/>
    </source>
</evidence>
<reference evidence="4" key="1">
    <citation type="journal article" date="2019" name="Int. J. Syst. Evol. Microbiol.">
        <title>The Global Catalogue of Microorganisms (GCM) 10K type strain sequencing project: providing services to taxonomists for standard genome sequencing and annotation.</title>
        <authorList>
            <consortium name="The Broad Institute Genomics Platform"/>
            <consortium name="The Broad Institute Genome Sequencing Center for Infectious Disease"/>
            <person name="Wu L."/>
            <person name="Ma J."/>
        </authorList>
    </citation>
    <scope>NUCLEOTIDE SEQUENCE [LARGE SCALE GENOMIC DNA]</scope>
    <source>
        <strain evidence="4">KCTC 52416</strain>
    </source>
</reference>
<proteinExistence type="predicted"/>
<dbReference type="Proteomes" id="UP001595526">
    <property type="component" value="Unassembled WGS sequence"/>
</dbReference>
<feature type="domain" description="Tail specific protease" evidence="2">
    <location>
        <begin position="225"/>
        <end position="476"/>
    </location>
</feature>
<feature type="chain" id="PRO_5045887856" evidence="1">
    <location>
        <begin position="19"/>
        <end position="499"/>
    </location>
</feature>
<organism evidence="3 4">
    <name type="scientific">Parapedobacter deserti</name>
    <dbReference type="NCBI Taxonomy" id="1912957"/>
    <lineage>
        <taxon>Bacteria</taxon>
        <taxon>Pseudomonadati</taxon>
        <taxon>Bacteroidota</taxon>
        <taxon>Sphingobacteriia</taxon>
        <taxon>Sphingobacteriales</taxon>
        <taxon>Sphingobacteriaceae</taxon>
        <taxon>Parapedobacter</taxon>
    </lineage>
</organism>
<dbReference type="InterPro" id="IPR029045">
    <property type="entry name" value="ClpP/crotonase-like_dom_sf"/>
</dbReference>
<dbReference type="InterPro" id="IPR005151">
    <property type="entry name" value="Tail-specific_protease"/>
</dbReference>
<sequence>MRNHLLILLALISFSSFAQNETEYLTKSDIESDLAFLDEILQSKSSYLGLNGYDYKEDFNAYLIGIEEKLITKSDFGLFLSKTIGKIGDRHSGILGYDLPETRYFPLAFAPFQNKILVLNYDTIQKKYGYWNSEFPYLKSINGMSVEEIVPQIRPEDILSPRSSYFTRAVRDLRDIETVFSILNLDISNSLSITLANDSGLKKDVYVELVSRAERPKLWDERFHKKNFLFDYFEEQRNDRTIIEQFFTLESNIGYIQIPSMVAREDSPVFFELLNDFMEKAKQSDALIIDVRDNGGGTRDLIQELAGYFVHPDSVYVVNATKQRAPTPLPEEYVERLHGRYLFSFSELDSSAQKSVNNFLKAFKPMYELDNEKFSAYYFYILDGQKITKNKYHYNKPIYILANERTFSAASVLVSVFKGLPNIKIVGVNTDGSSGNSERFELPNSALEGRISTMVSFQKDGKTLDGIGTEPDIFIERSLEQVFLNEDHQLEALKNIIKE</sequence>
<evidence type="ECO:0000313" key="3">
    <source>
        <dbReference type="EMBL" id="MFC3197573.1"/>
    </source>
</evidence>
<dbReference type="SMART" id="SM00245">
    <property type="entry name" value="TSPc"/>
    <property type="match status" value="1"/>
</dbReference>
<dbReference type="Pfam" id="PF03572">
    <property type="entry name" value="Peptidase_S41"/>
    <property type="match status" value="1"/>
</dbReference>
<comment type="caution">
    <text evidence="3">The sequence shown here is derived from an EMBL/GenBank/DDBJ whole genome shotgun (WGS) entry which is preliminary data.</text>
</comment>
<protein>
    <submittedName>
        <fullName evidence="3">S41 family peptidase</fullName>
    </submittedName>
</protein>
<evidence type="ECO:0000313" key="4">
    <source>
        <dbReference type="Proteomes" id="UP001595526"/>
    </source>
</evidence>
<gene>
    <name evidence="3" type="ORF">ACFOET_08110</name>
</gene>
<dbReference type="RefSeq" id="WP_379021388.1">
    <property type="nucleotide sequence ID" value="NZ_JBHRTA010000023.1"/>
</dbReference>
<dbReference type="SUPFAM" id="SSF52096">
    <property type="entry name" value="ClpP/crotonase"/>
    <property type="match status" value="1"/>
</dbReference>
<feature type="signal peptide" evidence="1">
    <location>
        <begin position="1"/>
        <end position="18"/>
    </location>
</feature>
<evidence type="ECO:0000259" key="2">
    <source>
        <dbReference type="SMART" id="SM00245"/>
    </source>
</evidence>
<keyword evidence="4" id="KW-1185">Reference proteome</keyword>
<dbReference type="Gene3D" id="3.90.226.10">
    <property type="entry name" value="2-enoyl-CoA Hydratase, Chain A, domain 1"/>
    <property type="match status" value="1"/>
</dbReference>
<dbReference type="PANTHER" id="PTHR11261:SF3">
    <property type="entry name" value="RETINOL-BINDING PROTEIN 3"/>
    <property type="match status" value="1"/>
</dbReference>
<name>A0ABV7JMN5_9SPHI</name>
<dbReference type="PANTHER" id="PTHR11261">
    <property type="entry name" value="INTERPHOTORECEPTOR RETINOID-BINDING PROTEIN"/>
    <property type="match status" value="1"/>
</dbReference>
<dbReference type="EMBL" id="JBHRTA010000023">
    <property type="protein sequence ID" value="MFC3197573.1"/>
    <property type="molecule type" value="Genomic_DNA"/>
</dbReference>
<accession>A0ABV7JMN5</accession>